<sequence length="170" mass="19345">MKTLSRAAALMLLILLAACGSDGRNEPYSTSQDVGEFLKHMHAVSRRIDDIRENMLETGHDYHLTKRITSSEAMDRIDGMYRLSDSLENEFDELKVPHVKDAAADTDLYDVKSDLESMLSEERRSVDLLKESVEKEDYAYFDQAMDNTTNAMNAMDTIAESLNSLQSWHE</sequence>
<proteinExistence type="predicted"/>
<name>A0ABX0F0D0_9BACL</name>
<comment type="caution">
    <text evidence="2">The sequence shown here is derived from an EMBL/GenBank/DDBJ whole genome shotgun (WGS) entry which is preliminary data.</text>
</comment>
<dbReference type="PROSITE" id="PS51257">
    <property type="entry name" value="PROKAR_LIPOPROTEIN"/>
    <property type="match status" value="1"/>
</dbReference>
<evidence type="ECO:0008006" key="4">
    <source>
        <dbReference type="Google" id="ProtNLM"/>
    </source>
</evidence>
<reference evidence="2 3" key="1">
    <citation type="submission" date="2020-01" db="EMBL/GenBank/DDBJ databases">
        <title>Polyphasic characterisation and genomic insights into a novel alkali tolerant bacterium VR-M41.</title>
        <authorList>
            <person name="Vemuluri V.R."/>
        </authorList>
    </citation>
    <scope>NUCLEOTIDE SEQUENCE [LARGE SCALE GENOMIC DNA]</scope>
    <source>
        <strain evidence="2 3">VR-M41</strain>
    </source>
</reference>
<evidence type="ECO:0000313" key="2">
    <source>
        <dbReference type="EMBL" id="NGZ73952.1"/>
    </source>
</evidence>
<feature type="chain" id="PRO_5046363970" description="Lipoprotein" evidence="1">
    <location>
        <begin position="21"/>
        <end position="170"/>
    </location>
</feature>
<protein>
    <recommendedName>
        <fullName evidence="4">Lipoprotein</fullName>
    </recommendedName>
</protein>
<dbReference type="Proteomes" id="UP000800303">
    <property type="component" value="Unassembled WGS sequence"/>
</dbReference>
<organism evidence="2 3">
    <name type="scientific">Saccharibacillus alkalitolerans</name>
    <dbReference type="NCBI Taxonomy" id="2705290"/>
    <lineage>
        <taxon>Bacteria</taxon>
        <taxon>Bacillati</taxon>
        <taxon>Bacillota</taxon>
        <taxon>Bacilli</taxon>
        <taxon>Bacillales</taxon>
        <taxon>Paenibacillaceae</taxon>
        <taxon>Saccharibacillus</taxon>
    </lineage>
</organism>
<keyword evidence="3" id="KW-1185">Reference proteome</keyword>
<dbReference type="RefSeq" id="WP_166271792.1">
    <property type="nucleotide sequence ID" value="NZ_JAAFGS010000001.1"/>
</dbReference>
<gene>
    <name evidence="2" type="ORF">GYN08_01400</name>
</gene>
<keyword evidence="1" id="KW-0732">Signal</keyword>
<accession>A0ABX0F0D0</accession>
<evidence type="ECO:0000313" key="3">
    <source>
        <dbReference type="Proteomes" id="UP000800303"/>
    </source>
</evidence>
<dbReference type="EMBL" id="JAAFGS010000001">
    <property type="protein sequence ID" value="NGZ73952.1"/>
    <property type="molecule type" value="Genomic_DNA"/>
</dbReference>
<feature type="signal peptide" evidence="1">
    <location>
        <begin position="1"/>
        <end position="20"/>
    </location>
</feature>
<evidence type="ECO:0000256" key="1">
    <source>
        <dbReference type="SAM" id="SignalP"/>
    </source>
</evidence>